<comment type="caution">
    <text evidence="3">The sequence shown here is derived from an EMBL/GenBank/DDBJ whole genome shotgun (WGS) entry which is preliminary data.</text>
</comment>
<gene>
    <name evidence="3" type="ORF">FB559_3363</name>
</gene>
<keyword evidence="2" id="KW-1133">Transmembrane helix</keyword>
<feature type="region of interest" description="Disordered" evidence="1">
    <location>
        <begin position="188"/>
        <end position="208"/>
    </location>
</feature>
<evidence type="ECO:0008006" key="5">
    <source>
        <dbReference type="Google" id="ProtNLM"/>
    </source>
</evidence>
<evidence type="ECO:0000313" key="4">
    <source>
        <dbReference type="Proteomes" id="UP000316096"/>
    </source>
</evidence>
<accession>A0A543CL00</accession>
<feature type="compositionally biased region" description="Gly residues" evidence="1">
    <location>
        <begin position="197"/>
        <end position="208"/>
    </location>
</feature>
<name>A0A543CL00_9ACTN</name>
<evidence type="ECO:0000313" key="3">
    <source>
        <dbReference type="EMBL" id="TQL97759.1"/>
    </source>
</evidence>
<keyword evidence="2" id="KW-0472">Membrane</keyword>
<keyword evidence="4" id="KW-1185">Reference proteome</keyword>
<protein>
    <recommendedName>
        <fullName evidence="5">CU044_5270 family protein</fullName>
    </recommendedName>
</protein>
<dbReference type="EMBL" id="VFOZ01000001">
    <property type="protein sequence ID" value="TQL97759.1"/>
    <property type="molecule type" value="Genomic_DNA"/>
</dbReference>
<evidence type="ECO:0000256" key="1">
    <source>
        <dbReference type="SAM" id="MobiDB-lite"/>
    </source>
</evidence>
<sequence length="382" mass="40569">MHALGNGASTVRTHATGVEIVRPAAPPTAQEIARAKALQNTSRRRPPPRARWGLGGVAVAAGAAVTVAITLAGGNTPTPPPGPVHLDAKGAILAAADRAEQQPIGKYWSLDIIDGQSYIIRAKTGTYAVTGSQSEMFNWQGVKPGMGEVYYARDLPAHPQDTSLWRKAGSPSRFRVWSGDHYDSFTTKGTSWRDSGNGAGIDPRGGGKFRGRSAEELQNLPADPAKLTEMFLTQSAMGFAKPANRPATPAAIPRVQIRTVVGLLFAPVPPKVRAGMIRALATQPGVHSIGPDTDPLGRHGIALASNDMTNGYPEDGGTYRSRSVAVFDERTGALLSIQEELTKPSGEYAEMKPGFIINYETVRSAAWTDTKPGKPSTELPFS</sequence>
<dbReference type="AlphaFoldDB" id="A0A543CL00"/>
<reference evidence="3 4" key="1">
    <citation type="submission" date="2019-06" db="EMBL/GenBank/DDBJ databases">
        <title>Sequencing the genomes of 1000 actinobacteria strains.</title>
        <authorList>
            <person name="Klenk H.-P."/>
        </authorList>
    </citation>
    <scope>NUCLEOTIDE SEQUENCE [LARGE SCALE GENOMIC DNA]</scope>
    <source>
        <strain evidence="3 4">DSM 102200</strain>
    </source>
</reference>
<organism evidence="3 4">
    <name type="scientific">Actinoallomurus bryophytorum</name>
    <dbReference type="NCBI Taxonomy" id="1490222"/>
    <lineage>
        <taxon>Bacteria</taxon>
        <taxon>Bacillati</taxon>
        <taxon>Actinomycetota</taxon>
        <taxon>Actinomycetes</taxon>
        <taxon>Streptosporangiales</taxon>
        <taxon>Thermomonosporaceae</taxon>
        <taxon>Actinoallomurus</taxon>
    </lineage>
</organism>
<proteinExistence type="predicted"/>
<evidence type="ECO:0000256" key="2">
    <source>
        <dbReference type="SAM" id="Phobius"/>
    </source>
</evidence>
<dbReference type="Proteomes" id="UP000316096">
    <property type="component" value="Unassembled WGS sequence"/>
</dbReference>
<feature type="transmembrane region" description="Helical" evidence="2">
    <location>
        <begin position="52"/>
        <end position="73"/>
    </location>
</feature>
<keyword evidence="2" id="KW-0812">Transmembrane</keyword>